<evidence type="ECO:0000259" key="13">
    <source>
        <dbReference type="PROSITE" id="PS50089"/>
    </source>
</evidence>
<keyword evidence="16" id="KW-1185">Reference proteome</keyword>
<dbReference type="Gene3D" id="3.30.720.50">
    <property type="match status" value="1"/>
</dbReference>
<dbReference type="EC" id="2.3.2.27" evidence="11"/>
<evidence type="ECO:0000256" key="8">
    <source>
        <dbReference type="ARBA" id="ARBA00022786"/>
    </source>
</evidence>
<evidence type="ECO:0000313" key="16">
    <source>
        <dbReference type="Proteomes" id="UP001152759"/>
    </source>
</evidence>
<keyword evidence="7 10" id="KW-0863">Zinc-finger</keyword>
<gene>
    <name evidence="15" type="ORF">BEMITA_LOCUS8758</name>
</gene>
<comment type="subcellular location">
    <subcellularLocation>
        <location evidence="2 11">Cytoplasm</location>
        <location evidence="2 11">Cytosol</location>
    </subcellularLocation>
</comment>
<feature type="compositionally biased region" description="Polar residues" evidence="12">
    <location>
        <begin position="34"/>
        <end position="46"/>
    </location>
</feature>
<feature type="region of interest" description="Disordered" evidence="12">
    <location>
        <begin position="240"/>
        <end position="432"/>
    </location>
</feature>
<evidence type="ECO:0000256" key="12">
    <source>
        <dbReference type="SAM" id="MobiDB-lite"/>
    </source>
</evidence>
<evidence type="ECO:0000256" key="1">
    <source>
        <dbReference type="ARBA" id="ARBA00000900"/>
    </source>
</evidence>
<organism evidence="15 16">
    <name type="scientific">Bemisia tabaci</name>
    <name type="common">Sweetpotato whitefly</name>
    <name type="synonym">Aleurodes tabaci</name>
    <dbReference type="NCBI Taxonomy" id="7038"/>
    <lineage>
        <taxon>Eukaryota</taxon>
        <taxon>Metazoa</taxon>
        <taxon>Ecdysozoa</taxon>
        <taxon>Arthropoda</taxon>
        <taxon>Hexapoda</taxon>
        <taxon>Insecta</taxon>
        <taxon>Pterygota</taxon>
        <taxon>Neoptera</taxon>
        <taxon>Paraneoptera</taxon>
        <taxon>Hemiptera</taxon>
        <taxon>Sternorrhyncha</taxon>
        <taxon>Aleyrodoidea</taxon>
        <taxon>Aleyrodidae</taxon>
        <taxon>Aleyrodinae</taxon>
        <taxon>Bemisia</taxon>
    </lineage>
</organism>
<dbReference type="Pfam" id="PF02825">
    <property type="entry name" value="WWE"/>
    <property type="match status" value="1"/>
</dbReference>
<keyword evidence="4 11" id="KW-0808">Transferase</keyword>
<keyword evidence="3 11" id="KW-0963">Cytoplasm</keyword>
<evidence type="ECO:0000256" key="5">
    <source>
        <dbReference type="ARBA" id="ARBA00022687"/>
    </source>
</evidence>
<evidence type="ECO:0000256" key="4">
    <source>
        <dbReference type="ARBA" id="ARBA00022679"/>
    </source>
</evidence>
<keyword evidence="8 11" id="KW-0833">Ubl conjugation pathway</keyword>
<feature type="compositionally biased region" description="Low complexity" evidence="12">
    <location>
        <begin position="47"/>
        <end position="68"/>
    </location>
</feature>
<evidence type="ECO:0000256" key="10">
    <source>
        <dbReference type="PROSITE-ProRule" id="PRU00175"/>
    </source>
</evidence>
<feature type="compositionally biased region" description="Polar residues" evidence="12">
    <location>
        <begin position="69"/>
        <end position="91"/>
    </location>
</feature>
<comment type="pathway">
    <text evidence="11">Protein modification; protein ubiquitination.</text>
</comment>
<comment type="PTM">
    <text evidence="11">Ubiquitinated; autoubiquitinated.</text>
</comment>
<dbReference type="SUPFAM" id="SSF57850">
    <property type="entry name" value="RING/U-box"/>
    <property type="match status" value="1"/>
</dbReference>
<dbReference type="GO" id="GO:0072572">
    <property type="term" value="F:poly-ADP-D-ribose binding"/>
    <property type="evidence" value="ECO:0007669"/>
    <property type="project" value="UniProtKB-UniRule"/>
</dbReference>
<dbReference type="KEGG" id="btab:109042190"/>
<dbReference type="Proteomes" id="UP001152759">
    <property type="component" value="Chromosome 5"/>
</dbReference>
<dbReference type="SUPFAM" id="SSF117839">
    <property type="entry name" value="WWE domain"/>
    <property type="match status" value="1"/>
</dbReference>
<dbReference type="PROSITE" id="PS50089">
    <property type="entry name" value="ZF_RING_2"/>
    <property type="match status" value="1"/>
</dbReference>
<dbReference type="Pfam" id="PF00097">
    <property type="entry name" value="zf-C3HC4"/>
    <property type="match status" value="1"/>
</dbReference>
<dbReference type="PANTHER" id="PTHR13417">
    <property type="entry name" value="E3 UBIQUITIN-PROTEIN LIGASE RNF146"/>
    <property type="match status" value="1"/>
</dbReference>
<evidence type="ECO:0000256" key="11">
    <source>
        <dbReference type="RuleBase" id="RU367115"/>
    </source>
</evidence>
<accession>A0A9P0F6G9</accession>
<keyword evidence="9 11" id="KW-0862">Zinc</keyword>
<dbReference type="InterPro" id="IPR013083">
    <property type="entry name" value="Znf_RING/FYVE/PHD"/>
</dbReference>
<dbReference type="InterPro" id="IPR018123">
    <property type="entry name" value="WWE-dom_subgr"/>
</dbReference>
<protein>
    <recommendedName>
        <fullName evidence="11">E3 ubiquitin-protein ligase</fullName>
        <ecNumber evidence="11">2.3.2.27</ecNumber>
    </recommendedName>
</protein>
<dbReference type="EMBL" id="OU963866">
    <property type="protein sequence ID" value="CAH0389989.1"/>
    <property type="molecule type" value="Genomic_DNA"/>
</dbReference>
<evidence type="ECO:0000256" key="2">
    <source>
        <dbReference type="ARBA" id="ARBA00004514"/>
    </source>
</evidence>
<feature type="compositionally biased region" description="Low complexity" evidence="12">
    <location>
        <begin position="92"/>
        <end position="102"/>
    </location>
</feature>
<keyword evidence="6 11" id="KW-0479">Metal-binding</keyword>
<comment type="domain">
    <text evidence="11">The WWE domain mediates non-covalent poly(ADP-ribose)-binding.</text>
</comment>
<dbReference type="InterPro" id="IPR033509">
    <property type="entry name" value="RNF146"/>
</dbReference>
<dbReference type="GO" id="GO:0005829">
    <property type="term" value="C:cytosol"/>
    <property type="evidence" value="ECO:0007669"/>
    <property type="project" value="UniProtKB-SubCell"/>
</dbReference>
<comment type="function">
    <text evidence="11">E3 ubiquitin-protein ligase that specifically binds poly-ADP-ribosylated proteins and mediates their ubiquitination and subsequent degradation.</text>
</comment>
<dbReference type="PANTHER" id="PTHR13417:SF2">
    <property type="entry name" value="E3 UBIQUITIN-PROTEIN LIGASE RNF146"/>
    <property type="match status" value="1"/>
</dbReference>
<proteinExistence type="predicted"/>
<feature type="compositionally biased region" description="Low complexity" evidence="12">
    <location>
        <begin position="418"/>
        <end position="432"/>
    </location>
</feature>
<dbReference type="GO" id="GO:0061630">
    <property type="term" value="F:ubiquitin protein ligase activity"/>
    <property type="evidence" value="ECO:0007669"/>
    <property type="project" value="UniProtKB-UniRule"/>
</dbReference>
<feature type="compositionally biased region" description="Low complexity" evidence="12">
    <location>
        <begin position="9"/>
        <end position="33"/>
    </location>
</feature>
<feature type="domain" description="RING-type" evidence="13">
    <location>
        <begin position="109"/>
        <end position="147"/>
    </location>
</feature>
<dbReference type="Gene3D" id="3.30.40.10">
    <property type="entry name" value="Zinc/RING finger domain, C3HC4 (zinc finger)"/>
    <property type="match status" value="1"/>
</dbReference>
<dbReference type="InterPro" id="IPR004170">
    <property type="entry name" value="WWE_dom"/>
</dbReference>
<dbReference type="GO" id="GO:0008270">
    <property type="term" value="F:zinc ion binding"/>
    <property type="evidence" value="ECO:0007669"/>
    <property type="project" value="UniProtKB-UniRule"/>
</dbReference>
<evidence type="ECO:0000313" key="15">
    <source>
        <dbReference type="EMBL" id="CAH0389989.1"/>
    </source>
</evidence>
<dbReference type="InterPro" id="IPR017907">
    <property type="entry name" value="Znf_RING_CS"/>
</dbReference>
<feature type="domain" description="WWE" evidence="14">
    <location>
        <begin position="168"/>
        <end position="245"/>
    </location>
</feature>
<evidence type="ECO:0000256" key="6">
    <source>
        <dbReference type="ARBA" id="ARBA00022723"/>
    </source>
</evidence>
<dbReference type="GO" id="GO:0006511">
    <property type="term" value="P:ubiquitin-dependent protein catabolic process"/>
    <property type="evidence" value="ECO:0007669"/>
    <property type="project" value="UniProtKB-UniRule"/>
</dbReference>
<dbReference type="GO" id="GO:0005634">
    <property type="term" value="C:nucleus"/>
    <property type="evidence" value="ECO:0007669"/>
    <property type="project" value="TreeGrafter"/>
</dbReference>
<feature type="region of interest" description="Disordered" evidence="12">
    <location>
        <begin position="1"/>
        <end position="102"/>
    </location>
</feature>
<evidence type="ECO:0000256" key="9">
    <source>
        <dbReference type="ARBA" id="ARBA00022833"/>
    </source>
</evidence>
<dbReference type="InterPro" id="IPR018957">
    <property type="entry name" value="Znf_C3HC4_RING-type"/>
</dbReference>
<dbReference type="PROSITE" id="PS00518">
    <property type="entry name" value="ZF_RING_1"/>
    <property type="match status" value="1"/>
</dbReference>
<dbReference type="InterPro" id="IPR001841">
    <property type="entry name" value="Znf_RING"/>
</dbReference>
<feature type="compositionally biased region" description="Acidic residues" evidence="12">
    <location>
        <begin position="342"/>
        <end position="398"/>
    </location>
</feature>
<name>A0A9P0F6G9_BEMTA</name>
<sequence length="506" mass="55180">MADQCAGITSSGVGSQTTATGSSSAQCATASSAEVSSPQTTATTDIPSTQCATTSSTAANSPQTTTTTDIPSAQCAATSSTAVNSPRTTTDASSAQSAGASSNVSDRDCAVCLETMVQPTELPCKHVFCFLCVKGIAQKTRCCALCRREIPLNYFDSPHLLSDPDSEKVKGKTCSDDEDRPLWYYKGRSGWWQYDDRTRQELENAYSKKEQFCEVLIAGYLYVIDFGCMTQYRKDDPIRRRSVKRETQPIKVKGVAGVPLPNQSDKTSNSSGCPQPNASASHTGRAMHHSDADNPGPSCSILLLDFRPSHAGPSASSRSQSKKKDSQGGCATVGEVIILTSDSDESDSDDSLEMSDDDLSELDDDDIGGDYYDDDMEDDDDDGVDLEDGESSSEDDPDVVWSLHFYGGPQGVRKRKAPAASASSSTKKNQSSIDYKTALRLMKAEHTHLRESIKLKHTRALMEKKKPKDVQLLKKQNSLTLEKLKRKHLKELMKLKMQYKMRNQKK</sequence>
<feature type="compositionally biased region" description="Polar residues" evidence="12">
    <location>
        <begin position="261"/>
        <end position="282"/>
    </location>
</feature>
<dbReference type="GO" id="GO:0016055">
    <property type="term" value="P:Wnt signaling pathway"/>
    <property type="evidence" value="ECO:0007669"/>
    <property type="project" value="UniProtKB-KW"/>
</dbReference>
<evidence type="ECO:0000256" key="3">
    <source>
        <dbReference type="ARBA" id="ARBA00022490"/>
    </source>
</evidence>
<reference evidence="15" key="1">
    <citation type="submission" date="2021-12" db="EMBL/GenBank/DDBJ databases">
        <authorList>
            <person name="King R."/>
        </authorList>
    </citation>
    <scope>NUCLEOTIDE SEQUENCE</scope>
</reference>
<comment type="catalytic activity">
    <reaction evidence="1 11">
        <text>S-ubiquitinyl-[E2 ubiquitin-conjugating enzyme]-L-cysteine + [acceptor protein]-L-lysine = [E2 ubiquitin-conjugating enzyme]-L-cysteine + N(6)-ubiquitinyl-[acceptor protein]-L-lysine.</text>
        <dbReference type="EC" id="2.3.2.27"/>
    </reaction>
</comment>
<dbReference type="CDD" id="cd16546">
    <property type="entry name" value="RING-HC_RNF146"/>
    <property type="match status" value="1"/>
</dbReference>
<dbReference type="InterPro" id="IPR044110">
    <property type="entry name" value="RING-HC_RNF146"/>
</dbReference>
<feature type="compositionally biased region" description="Low complexity" evidence="12">
    <location>
        <begin position="309"/>
        <end position="319"/>
    </location>
</feature>
<dbReference type="SMART" id="SM00678">
    <property type="entry name" value="WWE"/>
    <property type="match status" value="1"/>
</dbReference>
<dbReference type="GO" id="GO:0051865">
    <property type="term" value="P:protein autoubiquitination"/>
    <property type="evidence" value="ECO:0007669"/>
    <property type="project" value="UniProtKB-UniRule"/>
</dbReference>
<evidence type="ECO:0000256" key="7">
    <source>
        <dbReference type="ARBA" id="ARBA00022771"/>
    </source>
</evidence>
<dbReference type="PROSITE" id="PS50918">
    <property type="entry name" value="WWE"/>
    <property type="match status" value="1"/>
</dbReference>
<dbReference type="AlphaFoldDB" id="A0A9P0F6G9"/>
<dbReference type="SMART" id="SM00184">
    <property type="entry name" value="RING"/>
    <property type="match status" value="1"/>
</dbReference>
<dbReference type="InterPro" id="IPR037197">
    <property type="entry name" value="WWE_dom_sf"/>
</dbReference>
<keyword evidence="5" id="KW-0879">Wnt signaling pathway</keyword>
<evidence type="ECO:0000259" key="14">
    <source>
        <dbReference type="PROSITE" id="PS50918"/>
    </source>
</evidence>